<organism evidence="2 3">
    <name type="scientific">Streptococcus rubneri</name>
    <dbReference type="NCBI Taxonomy" id="1234680"/>
    <lineage>
        <taxon>Bacteria</taxon>
        <taxon>Bacillati</taxon>
        <taxon>Bacillota</taxon>
        <taxon>Bacilli</taxon>
        <taxon>Lactobacillales</taxon>
        <taxon>Streptococcaceae</taxon>
        <taxon>Streptococcus</taxon>
    </lineage>
</organism>
<keyword evidence="1" id="KW-0812">Transmembrane</keyword>
<keyword evidence="3" id="KW-1185">Reference proteome</keyword>
<feature type="transmembrane region" description="Helical" evidence="1">
    <location>
        <begin position="189"/>
        <end position="214"/>
    </location>
</feature>
<keyword evidence="1" id="KW-1133">Transmembrane helix</keyword>
<name>A0A4Z1DT46_9STRE</name>
<feature type="transmembrane region" description="Helical" evidence="1">
    <location>
        <begin position="110"/>
        <end position="132"/>
    </location>
</feature>
<comment type="caution">
    <text evidence="2">The sequence shown here is derived from an EMBL/GenBank/DDBJ whole genome shotgun (WGS) entry which is preliminary data.</text>
</comment>
<feature type="transmembrane region" description="Helical" evidence="1">
    <location>
        <begin position="16"/>
        <end position="39"/>
    </location>
</feature>
<feature type="transmembrane region" description="Helical" evidence="1">
    <location>
        <begin position="51"/>
        <end position="77"/>
    </location>
</feature>
<keyword evidence="2" id="KW-0067">ATP-binding</keyword>
<gene>
    <name evidence="2" type="ORF">E5S68_01370</name>
</gene>
<dbReference type="GO" id="GO:0005524">
    <property type="term" value="F:ATP binding"/>
    <property type="evidence" value="ECO:0007669"/>
    <property type="project" value="UniProtKB-KW"/>
</dbReference>
<feature type="transmembrane region" description="Helical" evidence="1">
    <location>
        <begin position="152"/>
        <end position="177"/>
    </location>
</feature>
<reference evidence="2 3" key="1">
    <citation type="submission" date="2019-04" db="EMBL/GenBank/DDBJ databases">
        <title>Genome sequencing of Streptococcus rubneri DSM 26920(T).</title>
        <authorList>
            <person name="Kook J.-K."/>
            <person name="Park S.-N."/>
            <person name="Lim Y.K."/>
        </authorList>
    </citation>
    <scope>NUCLEOTIDE SEQUENCE [LARGE SCALE GENOMIC DNA]</scope>
    <source>
        <strain evidence="2 3">DSM 26920</strain>
    </source>
</reference>
<dbReference type="RefSeq" id="WP_135782043.1">
    <property type="nucleotide sequence ID" value="NZ_JASHFX010000002.1"/>
</dbReference>
<keyword evidence="1" id="KW-0472">Membrane</keyword>
<feature type="transmembrane region" description="Helical" evidence="1">
    <location>
        <begin position="234"/>
        <end position="255"/>
    </location>
</feature>
<evidence type="ECO:0000313" key="3">
    <source>
        <dbReference type="Proteomes" id="UP000297986"/>
    </source>
</evidence>
<sequence>MFGKLMKYELKATSKWYLIVAGGCLVLSIFMGVIGSNVVTGASFISNNTKIIIQLVMTGIFFAGMVALNLTNFFIIIRRFYNNIFGREGYLTWTLPVGSHSILLAKIFTAFIWTLFCFLTVILSSSIVSAIIGTSQGTNVFEILGSMMDYLGASFIIQFIVYYLLTTLSGILLLYCAIALGHLFSNSRIVMAIVIGFVLWVGLSLIGQLLPVVNLDSLSILKLLTSSTLDDLDIVNFIPAYIYEIVKIIPMYFTIRYVTKYKLNLQ</sequence>
<dbReference type="EMBL" id="SRRP01000001">
    <property type="protein sequence ID" value="TGN91641.1"/>
    <property type="molecule type" value="Genomic_DNA"/>
</dbReference>
<evidence type="ECO:0000256" key="1">
    <source>
        <dbReference type="SAM" id="Phobius"/>
    </source>
</evidence>
<dbReference type="AlphaFoldDB" id="A0A4Z1DT46"/>
<keyword evidence="2" id="KW-0547">Nucleotide-binding</keyword>
<protein>
    <submittedName>
        <fullName evidence="2">ABC transporter ATP-binding protein</fullName>
    </submittedName>
</protein>
<proteinExistence type="predicted"/>
<dbReference type="OrthoDB" id="9816138at2"/>
<dbReference type="Proteomes" id="UP000297986">
    <property type="component" value="Unassembled WGS sequence"/>
</dbReference>
<evidence type="ECO:0000313" key="2">
    <source>
        <dbReference type="EMBL" id="TGN91641.1"/>
    </source>
</evidence>
<accession>A0A4Z1DT46</accession>